<dbReference type="PRINTS" id="PR00967">
    <property type="entry name" value="ONCOGENEAML1"/>
</dbReference>
<proteinExistence type="predicted"/>
<dbReference type="InterPro" id="IPR012346">
    <property type="entry name" value="p53/RUNT-type_TF_DNA-bd_sf"/>
</dbReference>
<keyword evidence="2" id="KW-0805">Transcription regulation</keyword>
<dbReference type="PANTHER" id="PTHR11950">
    <property type="entry name" value="RUNT RELATED"/>
    <property type="match status" value="1"/>
</dbReference>
<evidence type="ECO:0000313" key="6">
    <source>
        <dbReference type="EMBL" id="CAL1547488.1"/>
    </source>
</evidence>
<protein>
    <recommendedName>
        <fullName evidence="5">Runt domain-containing protein</fullName>
    </recommendedName>
</protein>
<comment type="caution">
    <text evidence="6">The sequence shown here is derived from an EMBL/GenBank/DDBJ whole genome shotgun (WGS) entry which is preliminary data.</text>
</comment>
<organism evidence="6 7">
    <name type="scientific">Lymnaea stagnalis</name>
    <name type="common">Great pond snail</name>
    <name type="synonym">Helix stagnalis</name>
    <dbReference type="NCBI Taxonomy" id="6523"/>
    <lineage>
        <taxon>Eukaryota</taxon>
        <taxon>Metazoa</taxon>
        <taxon>Spiralia</taxon>
        <taxon>Lophotrochozoa</taxon>
        <taxon>Mollusca</taxon>
        <taxon>Gastropoda</taxon>
        <taxon>Heterobranchia</taxon>
        <taxon>Euthyneura</taxon>
        <taxon>Panpulmonata</taxon>
        <taxon>Hygrophila</taxon>
        <taxon>Lymnaeoidea</taxon>
        <taxon>Lymnaeidae</taxon>
        <taxon>Lymnaea</taxon>
    </lineage>
</organism>
<dbReference type="EMBL" id="CAXITT010000992">
    <property type="protein sequence ID" value="CAL1547488.1"/>
    <property type="molecule type" value="Genomic_DNA"/>
</dbReference>
<dbReference type="InterPro" id="IPR008967">
    <property type="entry name" value="p53-like_TF_DNA-bd_sf"/>
</dbReference>
<accession>A0AAV2ILF9</accession>
<name>A0AAV2ILF9_LYMST</name>
<evidence type="ECO:0000256" key="4">
    <source>
        <dbReference type="ARBA" id="ARBA00023242"/>
    </source>
</evidence>
<reference evidence="6 7" key="1">
    <citation type="submission" date="2024-04" db="EMBL/GenBank/DDBJ databases">
        <authorList>
            <consortium name="Genoscope - CEA"/>
            <person name="William W."/>
        </authorList>
    </citation>
    <scope>NUCLEOTIDE SEQUENCE [LARGE SCALE GENOMIC DNA]</scope>
</reference>
<evidence type="ECO:0000259" key="5">
    <source>
        <dbReference type="PROSITE" id="PS51062"/>
    </source>
</evidence>
<dbReference type="PROSITE" id="PS51062">
    <property type="entry name" value="RUNT"/>
    <property type="match status" value="1"/>
</dbReference>
<evidence type="ECO:0000256" key="3">
    <source>
        <dbReference type="ARBA" id="ARBA00023163"/>
    </source>
</evidence>
<keyword evidence="3" id="KW-0804">Transcription</keyword>
<gene>
    <name evidence="6" type="ORF">GSLYS_00020805001</name>
</gene>
<dbReference type="PANTHER" id="PTHR11950:SF31">
    <property type="entry name" value="SEGMENTATION PROTEIN RUNT"/>
    <property type="match status" value="1"/>
</dbReference>
<comment type="subcellular location">
    <subcellularLocation>
        <location evidence="1">Nucleus</location>
    </subcellularLocation>
</comment>
<feature type="domain" description="Runt" evidence="5">
    <location>
        <begin position="27"/>
        <end position="122"/>
    </location>
</feature>
<dbReference type="GO" id="GO:0000981">
    <property type="term" value="F:DNA-binding transcription factor activity, RNA polymerase II-specific"/>
    <property type="evidence" value="ECO:0007669"/>
    <property type="project" value="TreeGrafter"/>
</dbReference>
<dbReference type="InterPro" id="IPR013524">
    <property type="entry name" value="Runt_dom"/>
</dbReference>
<dbReference type="SUPFAM" id="SSF49417">
    <property type="entry name" value="p53-like transcription factors"/>
    <property type="match status" value="1"/>
</dbReference>
<evidence type="ECO:0000256" key="1">
    <source>
        <dbReference type="ARBA" id="ARBA00004123"/>
    </source>
</evidence>
<dbReference type="Gene3D" id="2.60.40.720">
    <property type="match status" value="1"/>
</dbReference>
<dbReference type="InterPro" id="IPR000040">
    <property type="entry name" value="AML1_Runt"/>
</dbReference>
<dbReference type="AlphaFoldDB" id="A0AAV2ILF9"/>
<keyword evidence="7" id="KW-1185">Reference proteome</keyword>
<dbReference type="Pfam" id="PF00853">
    <property type="entry name" value="Runt"/>
    <property type="match status" value="1"/>
</dbReference>
<dbReference type="GO" id="GO:0005524">
    <property type="term" value="F:ATP binding"/>
    <property type="evidence" value="ECO:0007669"/>
    <property type="project" value="InterPro"/>
</dbReference>
<dbReference type="Proteomes" id="UP001497497">
    <property type="component" value="Unassembled WGS sequence"/>
</dbReference>
<dbReference type="GO" id="GO:0005634">
    <property type="term" value="C:nucleus"/>
    <property type="evidence" value="ECO:0007669"/>
    <property type="project" value="UniProtKB-SubCell"/>
</dbReference>
<dbReference type="GO" id="GO:0000978">
    <property type="term" value="F:RNA polymerase II cis-regulatory region sequence-specific DNA binding"/>
    <property type="evidence" value="ECO:0007669"/>
    <property type="project" value="TreeGrafter"/>
</dbReference>
<evidence type="ECO:0000256" key="2">
    <source>
        <dbReference type="ARBA" id="ARBA00023015"/>
    </source>
</evidence>
<sequence length="122" mass="13676">MHLLADLRSFTPYSYNHSERPLDMSEVDVEPCDLTRDQLVKTGSPNFMCSILPSHWRSNKTLPNPFKVVAIGDVKDGTKVCITAGNDENLCSELRNNTTSMKKQVATFNDLRFVGRSGRGKI</sequence>
<keyword evidence="4" id="KW-0539">Nucleus</keyword>
<evidence type="ECO:0000313" key="7">
    <source>
        <dbReference type="Proteomes" id="UP001497497"/>
    </source>
</evidence>